<sequence>MDSSNEPTPTQPITPVPKPDDRVQIGPLDC</sequence>
<evidence type="ECO:0000313" key="2">
    <source>
        <dbReference type="EMBL" id="CAB3890200.1"/>
    </source>
</evidence>
<dbReference type="AlphaFoldDB" id="A0A6S7DE88"/>
<proteinExistence type="predicted"/>
<protein>
    <submittedName>
        <fullName evidence="2">Uncharacterized protein</fullName>
    </submittedName>
</protein>
<organism evidence="2 3">
    <name type="scientific">Achromobacter piechaudii</name>
    <dbReference type="NCBI Taxonomy" id="72556"/>
    <lineage>
        <taxon>Bacteria</taxon>
        <taxon>Pseudomonadati</taxon>
        <taxon>Pseudomonadota</taxon>
        <taxon>Betaproteobacteria</taxon>
        <taxon>Burkholderiales</taxon>
        <taxon>Alcaligenaceae</taxon>
        <taxon>Achromobacter</taxon>
    </lineage>
</organism>
<evidence type="ECO:0000313" key="3">
    <source>
        <dbReference type="Proteomes" id="UP000494105"/>
    </source>
</evidence>
<evidence type="ECO:0000256" key="1">
    <source>
        <dbReference type="SAM" id="MobiDB-lite"/>
    </source>
</evidence>
<dbReference type="EMBL" id="CADILD010000002">
    <property type="protein sequence ID" value="CAB3890200.1"/>
    <property type="molecule type" value="Genomic_DNA"/>
</dbReference>
<feature type="region of interest" description="Disordered" evidence="1">
    <location>
        <begin position="1"/>
        <end position="30"/>
    </location>
</feature>
<name>A0A6S7DE88_9BURK</name>
<reference evidence="2 3" key="1">
    <citation type="submission" date="2020-04" db="EMBL/GenBank/DDBJ databases">
        <authorList>
            <person name="De Canck E."/>
        </authorList>
    </citation>
    <scope>NUCLEOTIDE SEQUENCE [LARGE SCALE GENOMIC DNA]</scope>
    <source>
        <strain evidence="2 3">LMG 1861</strain>
    </source>
</reference>
<dbReference type="Proteomes" id="UP000494105">
    <property type="component" value="Unassembled WGS sequence"/>
</dbReference>
<gene>
    <name evidence="2" type="ORF">LMG1861_03761</name>
</gene>
<accession>A0A6S7DE88</accession>